<dbReference type="SUPFAM" id="SSF52499">
    <property type="entry name" value="Isochorismatase-like hydrolases"/>
    <property type="match status" value="1"/>
</dbReference>
<sequence>MKEMNNTGLLITDVQVAMFSVPDLPLYNGDKLIKNISYLLDRARSSKTPVIFVQHIGSDEGLFGKGKPTCEIDPRIKPLENEVVVVKRTPDSFHQTSLHEELQKKSISKLVIVGCQTEFCVDTTCRRAFSMGYDSILVEDAHSTFDNELLTAQQIVKHHNGILGGRFVKLKQTNEINFEQM</sequence>
<dbReference type="Proteomes" id="UP000238916">
    <property type="component" value="Unassembled WGS sequence"/>
</dbReference>
<accession>A0A2U3LWC7</accession>
<evidence type="ECO:0000256" key="2">
    <source>
        <dbReference type="ARBA" id="ARBA00022801"/>
    </source>
</evidence>
<evidence type="ECO:0000259" key="3">
    <source>
        <dbReference type="Pfam" id="PF00857"/>
    </source>
</evidence>
<keyword evidence="2 4" id="KW-0378">Hydrolase</keyword>
<organism evidence="4 5">
    <name type="scientific">Candidatus Desulfosporosinus infrequens</name>
    <dbReference type="NCBI Taxonomy" id="2043169"/>
    <lineage>
        <taxon>Bacteria</taxon>
        <taxon>Bacillati</taxon>
        <taxon>Bacillota</taxon>
        <taxon>Clostridia</taxon>
        <taxon>Eubacteriales</taxon>
        <taxon>Desulfitobacteriaceae</taxon>
        <taxon>Desulfosporosinus</taxon>
    </lineage>
</organism>
<dbReference type="PANTHER" id="PTHR43540:SF14">
    <property type="entry name" value="ISOCHORISMATASE"/>
    <property type="match status" value="1"/>
</dbReference>
<reference evidence="5" key="1">
    <citation type="submission" date="2018-02" db="EMBL/GenBank/DDBJ databases">
        <authorList>
            <person name="Hausmann B."/>
        </authorList>
    </citation>
    <scope>NUCLEOTIDE SEQUENCE [LARGE SCALE GENOMIC DNA]</scope>
    <source>
        <strain evidence="5">Peat soil MAG SbF1</strain>
    </source>
</reference>
<gene>
    <name evidence="4" type="ORF">SBF1_8990001</name>
</gene>
<evidence type="ECO:0000313" key="4">
    <source>
        <dbReference type="EMBL" id="SPF56240.1"/>
    </source>
</evidence>
<dbReference type="AlphaFoldDB" id="A0A2U3LWC7"/>
<evidence type="ECO:0000256" key="1">
    <source>
        <dbReference type="ARBA" id="ARBA00006336"/>
    </source>
</evidence>
<dbReference type="PANTHER" id="PTHR43540">
    <property type="entry name" value="PEROXYUREIDOACRYLATE/UREIDOACRYLATE AMIDOHYDROLASE-RELATED"/>
    <property type="match status" value="1"/>
</dbReference>
<dbReference type="Pfam" id="PF00857">
    <property type="entry name" value="Isochorismatase"/>
    <property type="match status" value="1"/>
</dbReference>
<comment type="similarity">
    <text evidence="1">Belongs to the isochorismatase family.</text>
</comment>
<feature type="domain" description="Isochorismatase-like" evidence="3">
    <location>
        <begin position="8"/>
        <end position="149"/>
    </location>
</feature>
<evidence type="ECO:0000313" key="5">
    <source>
        <dbReference type="Proteomes" id="UP000238916"/>
    </source>
</evidence>
<dbReference type="EMBL" id="OMOF01000888">
    <property type="protein sequence ID" value="SPF56240.1"/>
    <property type="molecule type" value="Genomic_DNA"/>
</dbReference>
<dbReference type="InterPro" id="IPR000868">
    <property type="entry name" value="Isochorismatase-like_dom"/>
</dbReference>
<protein>
    <submittedName>
        <fullName evidence="4">Isochorismatase hydrolase</fullName>
    </submittedName>
</protein>
<name>A0A2U3LWC7_9FIRM</name>
<dbReference type="GO" id="GO:0016787">
    <property type="term" value="F:hydrolase activity"/>
    <property type="evidence" value="ECO:0007669"/>
    <property type="project" value="UniProtKB-KW"/>
</dbReference>
<dbReference type="CDD" id="cd01014">
    <property type="entry name" value="nicotinamidase_related"/>
    <property type="match status" value="1"/>
</dbReference>
<proteinExistence type="inferred from homology"/>
<dbReference type="Gene3D" id="3.40.50.850">
    <property type="entry name" value="Isochorismatase-like"/>
    <property type="match status" value="1"/>
</dbReference>
<dbReference type="InterPro" id="IPR050272">
    <property type="entry name" value="Isochorismatase-like_hydrls"/>
</dbReference>
<dbReference type="InterPro" id="IPR036380">
    <property type="entry name" value="Isochorismatase-like_sf"/>
</dbReference>